<evidence type="ECO:0000313" key="2">
    <source>
        <dbReference type="EMBL" id="COW37164.1"/>
    </source>
</evidence>
<dbReference type="Proteomes" id="UP000048600">
    <property type="component" value="Unassembled WGS sequence"/>
</dbReference>
<dbReference type="Proteomes" id="UP000038802">
    <property type="component" value="Unassembled WGS sequence"/>
</dbReference>
<organism evidence="3 4">
    <name type="scientific">Mycobacterium tuberculosis</name>
    <dbReference type="NCBI Taxonomy" id="1773"/>
    <lineage>
        <taxon>Bacteria</taxon>
        <taxon>Bacillati</taxon>
        <taxon>Actinomycetota</taxon>
        <taxon>Actinomycetes</taxon>
        <taxon>Mycobacteriales</taxon>
        <taxon>Mycobacteriaceae</taxon>
        <taxon>Mycobacterium</taxon>
        <taxon>Mycobacterium tuberculosis complex</taxon>
    </lineage>
</organism>
<reference evidence="4 5" key="2">
    <citation type="submission" date="2015-03" db="EMBL/GenBank/DDBJ databases">
        <authorList>
            <consortium name="Pathogen Informatics"/>
        </authorList>
    </citation>
    <scope>NUCLEOTIDE SEQUENCE [LARGE SCALE GENOMIC DNA]</scope>
    <source>
        <strain evidence="4">K00500041</strain>
        <strain evidence="2 5">P00601463</strain>
    </source>
</reference>
<evidence type="ECO:0000313" key="4">
    <source>
        <dbReference type="Proteomes" id="UP000038802"/>
    </source>
</evidence>
<dbReference type="EMBL" id="CHKL01000260">
    <property type="protein sequence ID" value="COW37164.1"/>
    <property type="molecule type" value="Genomic_DNA"/>
</dbReference>
<name>A0A0T9BHU3_MYCTX</name>
<feature type="compositionally biased region" description="Polar residues" evidence="1">
    <location>
        <begin position="83"/>
        <end position="96"/>
    </location>
</feature>
<gene>
    <name evidence="3" type="ORF">ERS007703_03993</name>
    <name evidence="2" type="ORF">ERS007741_02330</name>
</gene>
<feature type="region of interest" description="Disordered" evidence="1">
    <location>
        <begin position="72"/>
        <end position="96"/>
    </location>
</feature>
<dbReference type="AlphaFoldDB" id="A0A0T9BHU3"/>
<reference evidence="3" key="1">
    <citation type="submission" date="2015-03" db="EMBL/GenBank/DDBJ databases">
        <authorList>
            <person name="Murphy D."/>
        </authorList>
    </citation>
    <scope>NUCLEOTIDE SEQUENCE [LARGE SCALE GENOMIC DNA]</scope>
    <source>
        <strain evidence="3">K00500041</strain>
    </source>
</reference>
<accession>A0A0T9BHU3</accession>
<feature type="region of interest" description="Disordered" evidence="1">
    <location>
        <begin position="1"/>
        <end position="25"/>
    </location>
</feature>
<evidence type="ECO:0000256" key="1">
    <source>
        <dbReference type="SAM" id="MobiDB-lite"/>
    </source>
</evidence>
<protein>
    <submittedName>
        <fullName evidence="3">Uncharacterized protein</fullName>
    </submittedName>
</protein>
<evidence type="ECO:0000313" key="5">
    <source>
        <dbReference type="Proteomes" id="UP000048600"/>
    </source>
</evidence>
<evidence type="ECO:0000313" key="3">
    <source>
        <dbReference type="EMBL" id="COW65425.1"/>
    </source>
</evidence>
<proteinExistence type="predicted"/>
<sequence>MAPTVNRLRWPPRVAAGTMPMPRPRITGAVSRVRMSPGPRSRIQRAPAAWTRVISSTQSTFLIKMASASSRAKATSRPAFSAQPATMSIPSDSRGV</sequence>
<dbReference type="EMBL" id="CSAE01000624">
    <property type="protein sequence ID" value="COW65425.1"/>
    <property type="molecule type" value="Genomic_DNA"/>
</dbReference>